<dbReference type="EMBL" id="CAXLJL010000212">
    <property type="protein sequence ID" value="CAL5134599.1"/>
    <property type="molecule type" value="Genomic_DNA"/>
</dbReference>
<gene>
    <name evidence="5" type="ORF">CDAUBV1_LOCUS8381</name>
</gene>
<keyword evidence="3" id="KW-0963">Cytoplasm</keyword>
<evidence type="ECO:0000256" key="1">
    <source>
        <dbReference type="ARBA" id="ARBA00004123"/>
    </source>
</evidence>
<sequence length="276" mass="31099">MLARTASDNDRAVVSRTNNGVNLGMVRVPHNSSAKPRWTIQSLLKPKKEIADWDKCCPVDRSDWSKALMPYSPAATKYSPNYLILESSKYRTVPQTYGFKNLGRSFTQIDFTNHGKTLMPGAYDIQAAEERINRCQRTYSFKNTPRRFDDMLFGVVDKTIKLSPCQYEAYPLTIIGRKAVHHAVFKSKSRRERFGAQANTPAPNAYELRSDNGGVTVSSPFLSSVPRFTRSKTFTPGPGAYTHPIKFLRPEDLRKMGRDCGLHLGGYATYRVTSAD</sequence>
<evidence type="ECO:0000313" key="5">
    <source>
        <dbReference type="EMBL" id="CAL5134599.1"/>
    </source>
</evidence>
<evidence type="ECO:0000256" key="4">
    <source>
        <dbReference type="ARBA" id="ARBA00023242"/>
    </source>
</evidence>
<dbReference type="InterPro" id="IPR010736">
    <property type="entry name" value="SHIPPO-rpt"/>
</dbReference>
<comment type="subcellular location">
    <subcellularLocation>
        <location evidence="2">Cytoplasm</location>
    </subcellularLocation>
    <subcellularLocation>
        <location evidence="1">Nucleus</location>
    </subcellularLocation>
</comment>
<dbReference type="GO" id="GO:0001940">
    <property type="term" value="C:male pronucleus"/>
    <property type="evidence" value="ECO:0007669"/>
    <property type="project" value="TreeGrafter"/>
</dbReference>
<dbReference type="GO" id="GO:0003682">
    <property type="term" value="F:chromatin binding"/>
    <property type="evidence" value="ECO:0007669"/>
    <property type="project" value="TreeGrafter"/>
</dbReference>
<dbReference type="PANTHER" id="PTHR35678:SF1">
    <property type="entry name" value="PROTEIN STPG4"/>
    <property type="match status" value="1"/>
</dbReference>
<keyword evidence="4" id="KW-0539">Nucleus</keyword>
<evidence type="ECO:0000256" key="3">
    <source>
        <dbReference type="ARBA" id="ARBA00022490"/>
    </source>
</evidence>
<dbReference type="PANTHER" id="PTHR35678">
    <property type="entry name" value="PROTEIN STPG4"/>
    <property type="match status" value="1"/>
</dbReference>
<evidence type="ECO:0000256" key="2">
    <source>
        <dbReference type="ARBA" id="ARBA00004496"/>
    </source>
</evidence>
<dbReference type="Proteomes" id="UP001497525">
    <property type="component" value="Unassembled WGS sequence"/>
</dbReference>
<proteinExistence type="predicted"/>
<name>A0AAV2TEQ1_CALDB</name>
<reference evidence="5" key="1">
    <citation type="submission" date="2024-06" db="EMBL/GenBank/DDBJ databases">
        <authorList>
            <person name="Liu X."/>
            <person name="Lenzi L."/>
            <person name="Haldenby T S."/>
            <person name="Uol C."/>
        </authorList>
    </citation>
    <scope>NUCLEOTIDE SEQUENCE</scope>
</reference>
<comment type="caution">
    <text evidence="5">The sequence shown here is derived from an EMBL/GenBank/DDBJ whole genome shotgun (WGS) entry which is preliminary data.</text>
</comment>
<dbReference type="GO" id="GO:0042585">
    <property type="term" value="C:germinal vesicle"/>
    <property type="evidence" value="ECO:0007669"/>
    <property type="project" value="TreeGrafter"/>
</dbReference>
<accession>A0AAV2TEQ1</accession>
<organism evidence="5 6">
    <name type="scientific">Calicophoron daubneyi</name>
    <name type="common">Rumen fluke</name>
    <name type="synonym">Paramphistomum daubneyi</name>
    <dbReference type="NCBI Taxonomy" id="300641"/>
    <lineage>
        <taxon>Eukaryota</taxon>
        <taxon>Metazoa</taxon>
        <taxon>Spiralia</taxon>
        <taxon>Lophotrochozoa</taxon>
        <taxon>Platyhelminthes</taxon>
        <taxon>Trematoda</taxon>
        <taxon>Digenea</taxon>
        <taxon>Plagiorchiida</taxon>
        <taxon>Pronocephalata</taxon>
        <taxon>Paramphistomoidea</taxon>
        <taxon>Paramphistomidae</taxon>
        <taxon>Calicophoron</taxon>
    </lineage>
</organism>
<dbReference type="AlphaFoldDB" id="A0AAV2TEQ1"/>
<dbReference type="GO" id="GO:0005737">
    <property type="term" value="C:cytoplasm"/>
    <property type="evidence" value="ECO:0007669"/>
    <property type="project" value="UniProtKB-SubCell"/>
</dbReference>
<evidence type="ECO:0000313" key="6">
    <source>
        <dbReference type="Proteomes" id="UP001497525"/>
    </source>
</evidence>
<dbReference type="Pfam" id="PF07004">
    <property type="entry name" value="SHIPPO-rpt"/>
    <property type="match status" value="1"/>
</dbReference>
<dbReference type="GO" id="GO:0044727">
    <property type="term" value="P:epigenetic programing of male pronucleus"/>
    <property type="evidence" value="ECO:0007669"/>
    <property type="project" value="TreeGrafter"/>
</dbReference>
<protein>
    <submittedName>
        <fullName evidence="5">Uncharacterized protein</fullName>
    </submittedName>
</protein>
<dbReference type="GO" id="GO:0042393">
    <property type="term" value="F:histone binding"/>
    <property type="evidence" value="ECO:0007669"/>
    <property type="project" value="TreeGrafter"/>
</dbReference>
<dbReference type="GO" id="GO:0001939">
    <property type="term" value="C:female pronucleus"/>
    <property type="evidence" value="ECO:0007669"/>
    <property type="project" value="TreeGrafter"/>
</dbReference>